<reference evidence="6 7" key="1">
    <citation type="submission" date="2019-08" db="EMBL/GenBank/DDBJ databases">
        <title>In-depth cultivation of the pig gut microbiome towards novel bacterial diversity and tailored functional studies.</title>
        <authorList>
            <person name="Wylensek D."/>
            <person name="Hitch T.C.A."/>
            <person name="Clavel T."/>
        </authorList>
    </citation>
    <scope>NUCLEOTIDE SEQUENCE [LARGE SCALE GENOMIC DNA]</scope>
    <source>
        <strain evidence="6 7">Oil+RF-744-WCA-WT-11</strain>
    </source>
</reference>
<evidence type="ECO:0000256" key="1">
    <source>
        <dbReference type="ARBA" id="ARBA00022741"/>
    </source>
</evidence>
<dbReference type="Pfam" id="PF23139">
    <property type="entry name" value="OB_YrrC"/>
    <property type="match status" value="1"/>
</dbReference>
<dbReference type="CDD" id="cd18809">
    <property type="entry name" value="SF1_C_RecD"/>
    <property type="match status" value="1"/>
</dbReference>
<accession>A0A6L5X547</accession>
<dbReference type="Pfam" id="PF13245">
    <property type="entry name" value="AAA_19"/>
    <property type="match status" value="1"/>
</dbReference>
<dbReference type="SUPFAM" id="SSF47781">
    <property type="entry name" value="RuvA domain 2-like"/>
    <property type="match status" value="1"/>
</dbReference>
<dbReference type="PANTHER" id="PTHR43788">
    <property type="entry name" value="DNA2/NAM7 HELICASE FAMILY MEMBER"/>
    <property type="match status" value="1"/>
</dbReference>
<name>A0A6L5X547_9FIRM</name>
<dbReference type="Pfam" id="PF14520">
    <property type="entry name" value="HHH_5"/>
    <property type="match status" value="1"/>
</dbReference>
<dbReference type="HAMAP" id="MF_01488">
    <property type="entry name" value="RecD2"/>
    <property type="match status" value="1"/>
</dbReference>
<keyword evidence="3" id="KW-0238">DNA-binding</keyword>
<dbReference type="Proteomes" id="UP000481852">
    <property type="component" value="Unassembled WGS sequence"/>
</dbReference>
<feature type="compositionally biased region" description="Acidic residues" evidence="4">
    <location>
        <begin position="838"/>
        <end position="856"/>
    </location>
</feature>
<feature type="binding site" evidence="3">
    <location>
        <begin position="438"/>
        <end position="442"/>
    </location>
    <ligand>
        <name>ATP</name>
        <dbReference type="ChEBI" id="CHEBI:30616"/>
    </ligand>
</feature>
<keyword evidence="3" id="KW-0413">Isomerase</keyword>
<dbReference type="Pfam" id="PF14490">
    <property type="entry name" value="HHH_RecD2"/>
    <property type="match status" value="1"/>
</dbReference>
<dbReference type="AlphaFoldDB" id="A0A6L5X547"/>
<proteinExistence type="inferred from homology"/>
<dbReference type="CDD" id="cd17933">
    <property type="entry name" value="DEXSc_RecD-like"/>
    <property type="match status" value="1"/>
</dbReference>
<dbReference type="InterPro" id="IPR010994">
    <property type="entry name" value="RuvA_2-like"/>
</dbReference>
<keyword evidence="3" id="KW-0347">Helicase</keyword>
<dbReference type="Pfam" id="PF18335">
    <property type="entry name" value="SH3_13"/>
    <property type="match status" value="1"/>
</dbReference>
<dbReference type="GO" id="GO:0017116">
    <property type="term" value="F:single-stranded DNA helicase activity"/>
    <property type="evidence" value="ECO:0007669"/>
    <property type="project" value="TreeGrafter"/>
</dbReference>
<dbReference type="Gene3D" id="1.10.10.2220">
    <property type="match status" value="1"/>
</dbReference>
<dbReference type="GO" id="GO:0016787">
    <property type="term" value="F:hydrolase activity"/>
    <property type="evidence" value="ECO:0007669"/>
    <property type="project" value="UniProtKB-KW"/>
</dbReference>
<dbReference type="RefSeq" id="WP_154524561.1">
    <property type="nucleotide sequence ID" value="NZ_JAXFDQ010000002.1"/>
</dbReference>
<protein>
    <recommendedName>
        <fullName evidence="3">ATP-dependent RecD2 DNA helicase</fullName>
        <ecNumber evidence="3">5.6.2.3</ecNumber>
    </recommendedName>
    <alternativeName>
        <fullName evidence="3">DNA 5'-3' helicase subunit RecD2</fullName>
    </alternativeName>
</protein>
<dbReference type="InterPro" id="IPR029493">
    <property type="entry name" value="RecD2-like_HHH"/>
</dbReference>
<dbReference type="EMBL" id="VULZ01000005">
    <property type="protein sequence ID" value="MSS14587.1"/>
    <property type="molecule type" value="Genomic_DNA"/>
</dbReference>
<dbReference type="GO" id="GO:0006310">
    <property type="term" value="P:DNA recombination"/>
    <property type="evidence" value="ECO:0007669"/>
    <property type="project" value="InterPro"/>
</dbReference>
<dbReference type="EC" id="5.6.2.3" evidence="3"/>
<dbReference type="InterPro" id="IPR027785">
    <property type="entry name" value="UvrD-like_helicase_C"/>
</dbReference>
<dbReference type="PANTHER" id="PTHR43788:SF6">
    <property type="entry name" value="DNA HELICASE B"/>
    <property type="match status" value="1"/>
</dbReference>
<dbReference type="Gene3D" id="1.10.150.20">
    <property type="entry name" value="5' to 3' exonuclease, C-terminal subdomain"/>
    <property type="match status" value="1"/>
</dbReference>
<sequence>MSDTTIKGFVEHITYRSEETGYTVLTLCADGEEVTAVGVLPEIGEGETIQCEGSFQVHATYGRQFRIREFSLSVPEDEASMERYLSSGLIKGIGKALAHRIVKRFGTETFDIIEKEPDRLAEVNGISEKKAREIYLQVCEKKDQRDGVLFLSRYGISNTLALRIWKAYGSEVYRIIRENPYRLADELRGVGFHMADEIARKAGMAVDSRFRVGSGILYTLQLAAGEGSLYLPKAVLLQRASRLLSMPIPSQITETPLQPEISQASMQQGCLEEGIQPGAACPPVTSGAGAACQAVTNGAGAAWEREQDAGIPDSLSDEDFFAGLYPESVPGSDEIREEEEHLELLEDCLRNLSADRKVIIKKEEGEERIFEPRAYYTELRTAKMLHDLNITYKGTEADSRRRALAAARKTKTELDERQLEAVIRADSCGVLILTGGPGTGKTTTINTMIAMFEAEGLKIALAAPTGRAAKRMTEATGHDASTVHRLLEVSGDPEKGTVAFGKNDEEPLEQDVVIIDEMSMVDIYLMASLLKAVPVGTHLVLVGDASQLPSVGPGSVLRDMIHSKILPTVTLTTVFRQAQESDIVMNAHRINKGEHPVIDNKSRDFFFLRRQRAEDIIGQAIHLVRDSLPKYVQADTADIQVMTPMKKGLVGTIRLNSVMQQALNPAMPRKREWTRSDVVFREGDRVMQVRNNYQKEWTIRGRYGAVIDTGAGIYNGDMGVIRSIDPLTDLMTVEFDEHRCVDYEKSELDQLELSYAVTIHKAQGSEYPAVIIPMLRGPRMLMNRNLIYTAITRARKCVVLIGDPAVLDDMIDNTMQEKRYTTLDLRLQECEEQKHQQEEDENPFAWMDEPEADDGL</sequence>
<keyword evidence="3" id="KW-0378">Hydrolase</keyword>
<dbReference type="InterPro" id="IPR041451">
    <property type="entry name" value="RecD2_SH13"/>
</dbReference>
<gene>
    <name evidence="3" type="primary">recD2</name>
    <name evidence="6" type="ORF">FYJ35_05960</name>
</gene>
<dbReference type="Pfam" id="PF13538">
    <property type="entry name" value="UvrD_C_2"/>
    <property type="match status" value="1"/>
</dbReference>
<evidence type="ECO:0000313" key="6">
    <source>
        <dbReference type="EMBL" id="MSS14587.1"/>
    </source>
</evidence>
<dbReference type="SUPFAM" id="SSF52540">
    <property type="entry name" value="P-loop containing nucleoside triphosphate hydrolases"/>
    <property type="match status" value="1"/>
</dbReference>
<dbReference type="Gene3D" id="3.40.50.300">
    <property type="entry name" value="P-loop containing nucleotide triphosphate hydrolases"/>
    <property type="match status" value="2"/>
</dbReference>
<dbReference type="GO" id="GO:0003677">
    <property type="term" value="F:DNA binding"/>
    <property type="evidence" value="ECO:0007669"/>
    <property type="project" value="UniProtKB-UniRule"/>
</dbReference>
<evidence type="ECO:0000256" key="2">
    <source>
        <dbReference type="ARBA" id="ARBA00022840"/>
    </source>
</evidence>
<organism evidence="6 7">
    <name type="scientific">Porcincola intestinalis</name>
    <dbReference type="NCBI Taxonomy" id="2606632"/>
    <lineage>
        <taxon>Bacteria</taxon>
        <taxon>Bacillati</taxon>
        <taxon>Bacillota</taxon>
        <taxon>Clostridia</taxon>
        <taxon>Lachnospirales</taxon>
        <taxon>Lachnospiraceae</taxon>
        <taxon>Porcincola</taxon>
    </lineage>
</organism>
<evidence type="ECO:0000313" key="7">
    <source>
        <dbReference type="Proteomes" id="UP000481852"/>
    </source>
</evidence>
<dbReference type="Gene3D" id="2.30.30.940">
    <property type="match status" value="1"/>
</dbReference>
<comment type="caution">
    <text evidence="6">The sequence shown here is derived from an EMBL/GenBank/DDBJ whole genome shotgun (WGS) entry which is preliminary data.</text>
</comment>
<comment type="function">
    <text evidence="3">DNA-dependent ATPase and ATP-dependent 5'-3' DNA helicase. Has no activity on blunt DNA or DNA with 3'-overhangs, requires at least 10 bases of 5'-ssDNA for helicase activity.</text>
</comment>
<evidence type="ECO:0000256" key="4">
    <source>
        <dbReference type="SAM" id="MobiDB-lite"/>
    </source>
</evidence>
<comment type="catalytic activity">
    <reaction evidence="3">
        <text>ATP + H2O = ADP + phosphate + H(+)</text>
        <dbReference type="Rhea" id="RHEA:13065"/>
        <dbReference type="ChEBI" id="CHEBI:15377"/>
        <dbReference type="ChEBI" id="CHEBI:15378"/>
        <dbReference type="ChEBI" id="CHEBI:30616"/>
        <dbReference type="ChEBI" id="CHEBI:43474"/>
        <dbReference type="ChEBI" id="CHEBI:456216"/>
        <dbReference type="EC" id="5.6.2.3"/>
    </reaction>
</comment>
<dbReference type="GO" id="GO:0009338">
    <property type="term" value="C:exodeoxyribonuclease V complex"/>
    <property type="evidence" value="ECO:0007669"/>
    <property type="project" value="TreeGrafter"/>
</dbReference>
<evidence type="ECO:0000256" key="3">
    <source>
        <dbReference type="HAMAP-Rule" id="MF_01488"/>
    </source>
</evidence>
<dbReference type="InterPro" id="IPR050534">
    <property type="entry name" value="Coronavir_polyprotein_1ab"/>
</dbReference>
<keyword evidence="2 3" id="KW-0067">ATP-binding</keyword>
<dbReference type="GO" id="GO:0005524">
    <property type="term" value="F:ATP binding"/>
    <property type="evidence" value="ECO:0007669"/>
    <property type="project" value="UniProtKB-UniRule"/>
</dbReference>
<dbReference type="InterPro" id="IPR027417">
    <property type="entry name" value="P-loop_NTPase"/>
</dbReference>
<evidence type="ECO:0000259" key="5">
    <source>
        <dbReference type="SMART" id="SM00382"/>
    </source>
</evidence>
<comment type="similarity">
    <text evidence="3">Belongs to the RecD family. RecD2 subfamily.</text>
</comment>
<dbReference type="SMART" id="SM00382">
    <property type="entry name" value="AAA"/>
    <property type="match status" value="1"/>
</dbReference>
<dbReference type="InterPro" id="IPR006345">
    <property type="entry name" value="RecD2"/>
</dbReference>
<keyword evidence="1 3" id="KW-0547">Nucleotide-binding</keyword>
<dbReference type="GO" id="GO:0043139">
    <property type="term" value="F:5'-3' DNA helicase activity"/>
    <property type="evidence" value="ECO:0007669"/>
    <property type="project" value="UniProtKB-UniRule"/>
</dbReference>
<feature type="domain" description="AAA+ ATPase" evidence="5">
    <location>
        <begin position="427"/>
        <end position="612"/>
    </location>
</feature>
<feature type="region of interest" description="Disordered" evidence="4">
    <location>
        <begin position="831"/>
        <end position="856"/>
    </location>
</feature>
<keyword evidence="7" id="KW-1185">Reference proteome</keyword>
<dbReference type="InterPro" id="IPR003593">
    <property type="entry name" value="AAA+_ATPase"/>
</dbReference>
<dbReference type="InterPro" id="IPR055446">
    <property type="entry name" value="RecD2_N_OB"/>
</dbReference>